<dbReference type="KEGG" id="atq:GH723_14040"/>
<dbReference type="Gene3D" id="3.40.30.10">
    <property type="entry name" value="Glutaredoxin"/>
    <property type="match status" value="1"/>
</dbReference>
<sequence length="227" mass="26369">MTAGPHEQIDFYFDPMCPWAFQTSLWIREVRDRTGLEISWRFFSLEEINRVEGKKHPWEREWSFGWSQMRIGALLRRDGHDVVDRWYEALGRAFHLQGRKTHTPDVHRELLAELGHDPEVLDRALADVSTHDEVRADHDRAVGTYAAYGVPTIVLPGDHAVFGPVITPAPTGDEAVRLWDLVRGWADFPHLFELTHPKTQDDRRHIAESFDPYLRSRDWRTVANPVS</sequence>
<dbReference type="GO" id="GO:0006749">
    <property type="term" value="P:glutathione metabolic process"/>
    <property type="evidence" value="ECO:0007669"/>
    <property type="project" value="TreeGrafter"/>
</dbReference>
<dbReference type="Proteomes" id="UP000334019">
    <property type="component" value="Chromosome"/>
</dbReference>
<dbReference type="SUPFAM" id="SSF52833">
    <property type="entry name" value="Thioredoxin-like"/>
    <property type="match status" value="1"/>
</dbReference>
<dbReference type="InterPro" id="IPR051924">
    <property type="entry name" value="GST_Kappa/NadH"/>
</dbReference>
<proteinExistence type="predicted"/>
<reference evidence="1 2" key="1">
    <citation type="submission" date="2019-11" db="EMBL/GenBank/DDBJ databases">
        <authorList>
            <person name="He Y."/>
        </authorList>
    </citation>
    <scope>NUCLEOTIDE SEQUENCE [LARGE SCALE GENOMIC DNA]</scope>
    <source>
        <strain evidence="1 2">SCSIO 58843</strain>
    </source>
</reference>
<dbReference type="AlphaFoldDB" id="A0A5Q2RH20"/>
<organism evidence="1 2">
    <name type="scientific">Actinomarinicola tropica</name>
    <dbReference type="NCBI Taxonomy" id="2789776"/>
    <lineage>
        <taxon>Bacteria</taxon>
        <taxon>Bacillati</taxon>
        <taxon>Actinomycetota</taxon>
        <taxon>Acidimicrobiia</taxon>
        <taxon>Acidimicrobiales</taxon>
        <taxon>Iamiaceae</taxon>
        <taxon>Actinomarinicola</taxon>
    </lineage>
</organism>
<evidence type="ECO:0000313" key="1">
    <source>
        <dbReference type="EMBL" id="QGG96129.1"/>
    </source>
</evidence>
<dbReference type="GO" id="GO:0004602">
    <property type="term" value="F:glutathione peroxidase activity"/>
    <property type="evidence" value="ECO:0007669"/>
    <property type="project" value="TreeGrafter"/>
</dbReference>
<dbReference type="GO" id="GO:0004364">
    <property type="term" value="F:glutathione transferase activity"/>
    <property type="evidence" value="ECO:0007669"/>
    <property type="project" value="TreeGrafter"/>
</dbReference>
<dbReference type="InterPro" id="IPR036249">
    <property type="entry name" value="Thioredoxin-like_sf"/>
</dbReference>
<evidence type="ECO:0000313" key="2">
    <source>
        <dbReference type="Proteomes" id="UP000334019"/>
    </source>
</evidence>
<accession>A0A5Q2RH20</accession>
<dbReference type="RefSeq" id="WP_153760235.1">
    <property type="nucleotide sequence ID" value="NZ_CP045851.1"/>
</dbReference>
<dbReference type="PANTHER" id="PTHR42943">
    <property type="entry name" value="GLUTATHIONE S-TRANSFERASE KAPPA"/>
    <property type="match status" value="1"/>
</dbReference>
<keyword evidence="2" id="KW-1185">Reference proteome</keyword>
<name>A0A5Q2RH20_9ACTN</name>
<gene>
    <name evidence="1" type="ORF">GH723_14040</name>
</gene>
<dbReference type="Pfam" id="PF22234">
    <property type="entry name" value="Rv2466c-like"/>
    <property type="match status" value="1"/>
</dbReference>
<dbReference type="EMBL" id="CP045851">
    <property type="protein sequence ID" value="QGG96129.1"/>
    <property type="molecule type" value="Genomic_DNA"/>
</dbReference>
<dbReference type="PANTHER" id="PTHR42943:SF2">
    <property type="entry name" value="GLUTATHIONE S-TRANSFERASE KAPPA 1"/>
    <property type="match status" value="1"/>
</dbReference>
<dbReference type="InterPro" id="IPR053977">
    <property type="entry name" value="Rv2466c-like"/>
</dbReference>
<protein>
    <submittedName>
        <fullName evidence="1">Uncharacterized protein</fullName>
    </submittedName>
</protein>